<sequence>MRSAARHVSALRADAARSFAAARRGGCLPPTSFLSFPRRRRPQRSPRGRAVCDGAEPLWASRYARRVLGGSGRRRIGRACTGTAAGARMAAGRVSGDRARGAERSSSGDGRSRAAGWGLACITSGLVWASARAVAAGKRWEISGDPGALVAPMQVAACHIPRAWSSIPTHHSRNRRARARGFCHRAAVPGGRFLVGPAATSSTSTLHKTPAVRRRRPPRAAAIRLPPAPFNLTPGARLQESDPFLSSSRPPGIHGTVRQWERPISESPNDFVTRPLRPLVHLSHRLGAGRAWFPVLAASFPAAALLAVVAFCSNFQAADAGPGAGRCTPLTPAVLQQAIHGALAPASSRKSRPLSCSTRPRSGCLV</sequence>
<name>A0A6A6YN42_9PEZI</name>
<reference evidence="4" key="2">
    <citation type="submission" date="2020-04" db="EMBL/GenBank/DDBJ databases">
        <authorList>
            <consortium name="NCBI Genome Project"/>
        </authorList>
    </citation>
    <scope>NUCLEOTIDE SEQUENCE</scope>
    <source>
        <strain evidence="4">CBS 304.34</strain>
    </source>
</reference>
<evidence type="ECO:0000313" key="4">
    <source>
        <dbReference type="RefSeq" id="XP_033577270.1"/>
    </source>
</evidence>
<accession>A0A6A6YN42</accession>
<dbReference type="GeneID" id="54466416"/>
<feature type="compositionally biased region" description="Basic residues" evidence="1">
    <location>
        <begin position="37"/>
        <end position="47"/>
    </location>
</feature>
<feature type="region of interest" description="Disordered" evidence="1">
    <location>
        <begin position="346"/>
        <end position="366"/>
    </location>
</feature>
<evidence type="ECO:0000256" key="1">
    <source>
        <dbReference type="SAM" id="MobiDB-lite"/>
    </source>
</evidence>
<evidence type="ECO:0000313" key="3">
    <source>
        <dbReference type="Proteomes" id="UP000504636"/>
    </source>
</evidence>
<protein>
    <submittedName>
        <fullName evidence="2 4">Uncharacterized protein</fullName>
    </submittedName>
</protein>
<evidence type="ECO:0000313" key="2">
    <source>
        <dbReference type="EMBL" id="KAF2810306.1"/>
    </source>
</evidence>
<feature type="region of interest" description="Disordered" evidence="1">
    <location>
        <begin position="198"/>
        <end position="217"/>
    </location>
</feature>
<dbReference type="Proteomes" id="UP000504636">
    <property type="component" value="Unplaced"/>
</dbReference>
<organism evidence="2">
    <name type="scientific">Mytilinidion resinicola</name>
    <dbReference type="NCBI Taxonomy" id="574789"/>
    <lineage>
        <taxon>Eukaryota</taxon>
        <taxon>Fungi</taxon>
        <taxon>Dikarya</taxon>
        <taxon>Ascomycota</taxon>
        <taxon>Pezizomycotina</taxon>
        <taxon>Dothideomycetes</taxon>
        <taxon>Pleosporomycetidae</taxon>
        <taxon>Mytilinidiales</taxon>
        <taxon>Mytilinidiaceae</taxon>
        <taxon>Mytilinidion</taxon>
    </lineage>
</organism>
<reference evidence="4" key="3">
    <citation type="submission" date="2025-04" db="UniProtKB">
        <authorList>
            <consortium name="RefSeq"/>
        </authorList>
    </citation>
    <scope>IDENTIFICATION</scope>
    <source>
        <strain evidence="4">CBS 304.34</strain>
    </source>
</reference>
<keyword evidence="3" id="KW-1185">Reference proteome</keyword>
<feature type="region of interest" description="Disordered" evidence="1">
    <location>
        <begin position="241"/>
        <end position="261"/>
    </location>
</feature>
<feature type="region of interest" description="Disordered" evidence="1">
    <location>
        <begin position="88"/>
        <end position="112"/>
    </location>
</feature>
<dbReference type="EMBL" id="MU003700">
    <property type="protein sequence ID" value="KAF2810306.1"/>
    <property type="molecule type" value="Genomic_DNA"/>
</dbReference>
<proteinExistence type="predicted"/>
<dbReference type="AlphaFoldDB" id="A0A6A6YN42"/>
<feature type="region of interest" description="Disordered" evidence="1">
    <location>
        <begin position="31"/>
        <end position="50"/>
    </location>
</feature>
<dbReference type="RefSeq" id="XP_033577270.1">
    <property type="nucleotide sequence ID" value="XM_033725523.1"/>
</dbReference>
<gene>
    <name evidence="2 4" type="ORF">BDZ99DRAFT_520382</name>
</gene>
<reference evidence="2 4" key="1">
    <citation type="journal article" date="2020" name="Stud. Mycol.">
        <title>101 Dothideomycetes genomes: a test case for predicting lifestyles and emergence of pathogens.</title>
        <authorList>
            <person name="Haridas S."/>
            <person name="Albert R."/>
            <person name="Binder M."/>
            <person name="Bloem J."/>
            <person name="Labutti K."/>
            <person name="Salamov A."/>
            <person name="Andreopoulos B."/>
            <person name="Baker S."/>
            <person name="Barry K."/>
            <person name="Bills G."/>
            <person name="Bluhm B."/>
            <person name="Cannon C."/>
            <person name="Castanera R."/>
            <person name="Culley D."/>
            <person name="Daum C."/>
            <person name="Ezra D."/>
            <person name="Gonzalez J."/>
            <person name="Henrissat B."/>
            <person name="Kuo A."/>
            <person name="Liang C."/>
            <person name="Lipzen A."/>
            <person name="Lutzoni F."/>
            <person name="Magnuson J."/>
            <person name="Mondo S."/>
            <person name="Nolan M."/>
            <person name="Ohm R."/>
            <person name="Pangilinan J."/>
            <person name="Park H.-J."/>
            <person name="Ramirez L."/>
            <person name="Alfaro M."/>
            <person name="Sun H."/>
            <person name="Tritt A."/>
            <person name="Yoshinaga Y."/>
            <person name="Zwiers L.-H."/>
            <person name="Turgeon B."/>
            <person name="Goodwin S."/>
            <person name="Spatafora J."/>
            <person name="Crous P."/>
            <person name="Grigoriev I."/>
        </authorList>
    </citation>
    <scope>NUCLEOTIDE SEQUENCE</scope>
    <source>
        <strain evidence="2 4">CBS 304.34</strain>
    </source>
</reference>